<sequence length="41" mass="4767">MLVESVLFRHLQKPERIAPARDNHQVVEIPMAQPNNKTNMI</sequence>
<reference evidence="2 3" key="1">
    <citation type="submission" date="2016-12" db="EMBL/GenBank/DDBJ databases">
        <authorList>
            <person name="Song W.-J."/>
            <person name="Kurnit D.M."/>
        </authorList>
    </citation>
    <scope>NUCLEOTIDE SEQUENCE [LARGE SCALE GENOMIC DNA]</scope>
    <source>
        <strain evidence="2 3">CECT 9026</strain>
    </source>
</reference>
<proteinExistence type="predicted"/>
<dbReference type="Proteomes" id="UP000184774">
    <property type="component" value="Unassembled WGS sequence"/>
</dbReference>
<protein>
    <submittedName>
        <fullName evidence="2">Uncharacterized protein</fullName>
    </submittedName>
</protein>
<feature type="region of interest" description="Disordered" evidence="1">
    <location>
        <begin position="22"/>
        <end position="41"/>
    </location>
</feature>
<dbReference type="AlphaFoldDB" id="A0A1N6LZW8"/>
<gene>
    <name evidence="2" type="ORF">VSP9026_00333</name>
</gene>
<evidence type="ECO:0000256" key="1">
    <source>
        <dbReference type="SAM" id="MobiDB-lite"/>
    </source>
</evidence>
<accession>A0A1N6LZW8</accession>
<organism evidence="2 3">
    <name type="scientific">Vibrio spartinae</name>
    <dbReference type="NCBI Taxonomy" id="1918945"/>
    <lineage>
        <taxon>Bacteria</taxon>
        <taxon>Pseudomonadati</taxon>
        <taxon>Pseudomonadota</taxon>
        <taxon>Gammaproteobacteria</taxon>
        <taxon>Vibrionales</taxon>
        <taxon>Vibrionaceae</taxon>
        <taxon>Vibrio</taxon>
    </lineage>
</organism>
<dbReference type="EMBL" id="FSSB01000004">
    <property type="protein sequence ID" value="SIO92715.1"/>
    <property type="molecule type" value="Genomic_DNA"/>
</dbReference>
<evidence type="ECO:0000313" key="3">
    <source>
        <dbReference type="Proteomes" id="UP000184774"/>
    </source>
</evidence>
<name>A0A1N6LZW8_9VIBR</name>
<evidence type="ECO:0000313" key="2">
    <source>
        <dbReference type="EMBL" id="SIO92715.1"/>
    </source>
</evidence>